<dbReference type="RefSeq" id="WP_311595243.1">
    <property type="nucleotide sequence ID" value="NZ_JAVREM010000002.1"/>
</dbReference>
<keyword evidence="1 3" id="KW-0808">Transferase</keyword>
<dbReference type="Gene3D" id="3.40.50.150">
    <property type="entry name" value="Vaccinia Virus protein VP39"/>
    <property type="match status" value="1"/>
</dbReference>
<comment type="caution">
    <text evidence="3">The sequence shown here is derived from an EMBL/GenBank/DDBJ whole genome shotgun (WGS) entry which is preliminary data.</text>
</comment>
<dbReference type="Proteomes" id="UP001183420">
    <property type="component" value="Unassembled WGS sequence"/>
</dbReference>
<dbReference type="InterPro" id="IPR041698">
    <property type="entry name" value="Methyltransf_25"/>
</dbReference>
<dbReference type="CDD" id="cd02440">
    <property type="entry name" value="AdoMet_MTases"/>
    <property type="match status" value="1"/>
</dbReference>
<dbReference type="EMBL" id="JAVREM010000002">
    <property type="protein sequence ID" value="MDT0317316.1"/>
    <property type="molecule type" value="Genomic_DNA"/>
</dbReference>
<keyword evidence="3" id="KW-0489">Methyltransferase</keyword>
<organism evidence="3 4">
    <name type="scientific">Streptomyces millisiae</name>
    <dbReference type="NCBI Taxonomy" id="3075542"/>
    <lineage>
        <taxon>Bacteria</taxon>
        <taxon>Bacillati</taxon>
        <taxon>Actinomycetota</taxon>
        <taxon>Actinomycetes</taxon>
        <taxon>Kitasatosporales</taxon>
        <taxon>Streptomycetaceae</taxon>
        <taxon>Streptomyces</taxon>
    </lineage>
</organism>
<dbReference type="GO" id="GO:0032259">
    <property type="term" value="P:methylation"/>
    <property type="evidence" value="ECO:0007669"/>
    <property type="project" value="UniProtKB-KW"/>
</dbReference>
<keyword evidence="4" id="KW-1185">Reference proteome</keyword>
<proteinExistence type="predicted"/>
<accession>A0ABU2LIA1</accession>
<evidence type="ECO:0000313" key="3">
    <source>
        <dbReference type="EMBL" id="MDT0317316.1"/>
    </source>
</evidence>
<protein>
    <submittedName>
        <fullName evidence="3">Class I SAM-dependent methyltransferase</fullName>
        <ecNumber evidence="3">2.1.-.-</ecNumber>
    </submittedName>
</protein>
<dbReference type="PANTHER" id="PTHR43861">
    <property type="entry name" value="TRANS-ACONITATE 2-METHYLTRANSFERASE-RELATED"/>
    <property type="match status" value="1"/>
</dbReference>
<dbReference type="EC" id="2.1.-.-" evidence="3"/>
<gene>
    <name evidence="3" type="ORF">RNC47_03060</name>
</gene>
<name>A0ABU2LIA1_9ACTN</name>
<feature type="domain" description="Methyltransferase" evidence="2">
    <location>
        <begin position="41"/>
        <end position="134"/>
    </location>
</feature>
<dbReference type="GO" id="GO:0008168">
    <property type="term" value="F:methyltransferase activity"/>
    <property type="evidence" value="ECO:0007669"/>
    <property type="project" value="UniProtKB-KW"/>
</dbReference>
<evidence type="ECO:0000313" key="4">
    <source>
        <dbReference type="Proteomes" id="UP001183420"/>
    </source>
</evidence>
<evidence type="ECO:0000259" key="2">
    <source>
        <dbReference type="Pfam" id="PF13649"/>
    </source>
</evidence>
<reference evidence="4" key="1">
    <citation type="submission" date="2023-07" db="EMBL/GenBank/DDBJ databases">
        <title>30 novel species of actinomycetes from the DSMZ collection.</title>
        <authorList>
            <person name="Nouioui I."/>
        </authorList>
    </citation>
    <scope>NUCLEOTIDE SEQUENCE [LARGE SCALE GENOMIC DNA]</scope>
    <source>
        <strain evidence="4">DSM 44918</strain>
    </source>
</reference>
<dbReference type="InterPro" id="IPR029063">
    <property type="entry name" value="SAM-dependent_MTases_sf"/>
</dbReference>
<dbReference type="SUPFAM" id="SSF53335">
    <property type="entry name" value="S-adenosyl-L-methionine-dependent methyltransferases"/>
    <property type="match status" value="1"/>
</dbReference>
<dbReference type="Pfam" id="PF13649">
    <property type="entry name" value="Methyltransf_25"/>
    <property type="match status" value="1"/>
</dbReference>
<evidence type="ECO:0000256" key="1">
    <source>
        <dbReference type="ARBA" id="ARBA00022679"/>
    </source>
</evidence>
<sequence length="209" mass="23064">MNEEHERIWEEMYRSAERRFSGNPNHDLVAEVSALTPGTALDLGCGEGGDALWLAGQGWRVTAVDISATALARGAEDARRAGLDDRIDWQHRDLAVSLPDGPFDLVSAHYLYLPDQMPISQVLRPAAEQVAPGGVLLIGWHGAPPSWAPDHHHEIGYLTPEEVLDRLDLPAKEWRLLLADSRRHGMASPEGRLAMRTDYVLKLARLAAS</sequence>